<protein>
    <submittedName>
        <fullName evidence="2">(northern house mosquito) hypothetical protein</fullName>
    </submittedName>
</protein>
<dbReference type="EMBL" id="HBUE01090132">
    <property type="protein sequence ID" value="CAG6481139.1"/>
    <property type="molecule type" value="Transcribed_RNA"/>
</dbReference>
<accession>A0A8D8FST7</accession>
<organism evidence="2">
    <name type="scientific">Culex pipiens</name>
    <name type="common">House mosquito</name>
    <dbReference type="NCBI Taxonomy" id="7175"/>
    <lineage>
        <taxon>Eukaryota</taxon>
        <taxon>Metazoa</taxon>
        <taxon>Ecdysozoa</taxon>
        <taxon>Arthropoda</taxon>
        <taxon>Hexapoda</taxon>
        <taxon>Insecta</taxon>
        <taxon>Pterygota</taxon>
        <taxon>Neoptera</taxon>
        <taxon>Endopterygota</taxon>
        <taxon>Diptera</taxon>
        <taxon>Nematocera</taxon>
        <taxon>Culicoidea</taxon>
        <taxon>Culicidae</taxon>
        <taxon>Culicinae</taxon>
        <taxon>Culicini</taxon>
        <taxon>Culex</taxon>
        <taxon>Culex</taxon>
    </lineage>
</organism>
<dbReference type="AlphaFoldDB" id="A0A8D8FST7"/>
<dbReference type="EMBL" id="HBUE01277913">
    <property type="protein sequence ID" value="CAG6567310.1"/>
    <property type="molecule type" value="Transcribed_RNA"/>
</dbReference>
<sequence>MRRTTMITIRKRMRLTMRTTRKSRAPRTKIRSIATIRSTTTRTVTMTMRMRTKTWWMPPTVSRRSSKPSSEASSSPTIRWMRKSSSLTATPCSRSAVCGCLSCALPWAS</sequence>
<evidence type="ECO:0000313" key="2">
    <source>
        <dbReference type="EMBL" id="CAG6481139.1"/>
    </source>
</evidence>
<evidence type="ECO:0000256" key="1">
    <source>
        <dbReference type="SAM" id="MobiDB-lite"/>
    </source>
</evidence>
<proteinExistence type="predicted"/>
<dbReference type="EMBL" id="HBUE01172459">
    <property type="protein sequence ID" value="CAG6515810.1"/>
    <property type="molecule type" value="Transcribed_RNA"/>
</dbReference>
<reference evidence="2" key="1">
    <citation type="submission" date="2021-05" db="EMBL/GenBank/DDBJ databases">
        <authorList>
            <person name="Alioto T."/>
            <person name="Alioto T."/>
            <person name="Gomez Garrido J."/>
        </authorList>
    </citation>
    <scope>NUCLEOTIDE SEQUENCE</scope>
</reference>
<feature type="region of interest" description="Disordered" evidence="1">
    <location>
        <begin position="58"/>
        <end position="79"/>
    </location>
</feature>
<name>A0A8D8FST7_CULPI</name>
<feature type="compositionally biased region" description="Low complexity" evidence="1">
    <location>
        <begin position="58"/>
        <end position="76"/>
    </location>
</feature>